<dbReference type="SUPFAM" id="SSF53335">
    <property type="entry name" value="S-adenosyl-L-methionine-dependent methyltransferases"/>
    <property type="match status" value="1"/>
</dbReference>
<dbReference type="AlphaFoldDB" id="A0A1F6MCG5"/>
<dbReference type="Pfam" id="PF13649">
    <property type="entry name" value="Methyltransf_25"/>
    <property type="match status" value="1"/>
</dbReference>
<comment type="caution">
    <text evidence="4">The sequence shown here is derived from an EMBL/GenBank/DDBJ whole genome shotgun (WGS) entry which is preliminary data.</text>
</comment>
<keyword evidence="1" id="KW-0489">Methyltransferase</keyword>
<dbReference type="Proteomes" id="UP000176413">
    <property type="component" value="Unassembled WGS sequence"/>
</dbReference>
<dbReference type="InterPro" id="IPR029063">
    <property type="entry name" value="SAM-dependent_MTases_sf"/>
</dbReference>
<dbReference type="CDD" id="cd02440">
    <property type="entry name" value="AdoMet_MTases"/>
    <property type="match status" value="1"/>
</dbReference>
<evidence type="ECO:0000313" key="5">
    <source>
        <dbReference type="Proteomes" id="UP000176413"/>
    </source>
</evidence>
<evidence type="ECO:0000256" key="1">
    <source>
        <dbReference type="ARBA" id="ARBA00022603"/>
    </source>
</evidence>
<sequence length="203" mass="22936">MTKANMQKPIAKSYDKIAKEYTNQHGYGEQLSIPSLKTFLTFLPIQAKVLDIGCGGGQDSKFLTDNGCSVFGIDVSKKMISLAKKFAPKTNFKIANVMKLSATNKYDGIWCCRVFQHISINEQDKFLNKLSTLLKKDSILYITSVVSDKNEDYEAFDSGNDGLLKKRLTAKSFKNLLTQRNFKILKFSYWVGKKGMEIFAKKP</sequence>
<keyword evidence="2" id="KW-0808">Transferase</keyword>
<name>A0A1F6MCG5_9BACT</name>
<feature type="domain" description="Methyltransferase" evidence="3">
    <location>
        <begin position="49"/>
        <end position="136"/>
    </location>
</feature>
<dbReference type="GO" id="GO:0008168">
    <property type="term" value="F:methyltransferase activity"/>
    <property type="evidence" value="ECO:0007669"/>
    <property type="project" value="UniProtKB-KW"/>
</dbReference>
<evidence type="ECO:0000259" key="3">
    <source>
        <dbReference type="Pfam" id="PF13649"/>
    </source>
</evidence>
<dbReference type="Gene3D" id="3.40.50.150">
    <property type="entry name" value="Vaccinia Virus protein VP39"/>
    <property type="match status" value="1"/>
</dbReference>
<proteinExistence type="predicted"/>
<dbReference type="PANTHER" id="PTHR43861:SF1">
    <property type="entry name" value="TRANS-ACONITATE 2-METHYLTRANSFERASE"/>
    <property type="match status" value="1"/>
</dbReference>
<accession>A0A1F6MCG5</accession>
<evidence type="ECO:0000256" key="2">
    <source>
        <dbReference type="ARBA" id="ARBA00022679"/>
    </source>
</evidence>
<organism evidence="4 5">
    <name type="scientific">Candidatus Magasanikbacteria bacterium RIFCSPHIGHO2_02_FULL_45_10</name>
    <dbReference type="NCBI Taxonomy" id="1798679"/>
    <lineage>
        <taxon>Bacteria</taxon>
        <taxon>Candidatus Magasanikiibacteriota</taxon>
    </lineage>
</organism>
<evidence type="ECO:0000313" key="4">
    <source>
        <dbReference type="EMBL" id="OGH69314.1"/>
    </source>
</evidence>
<protein>
    <recommendedName>
        <fullName evidence="3">Methyltransferase domain-containing protein</fullName>
    </recommendedName>
</protein>
<gene>
    <name evidence="4" type="ORF">A3D53_00945</name>
</gene>
<dbReference type="EMBL" id="MFQA01000006">
    <property type="protein sequence ID" value="OGH69314.1"/>
    <property type="molecule type" value="Genomic_DNA"/>
</dbReference>
<dbReference type="InterPro" id="IPR041698">
    <property type="entry name" value="Methyltransf_25"/>
</dbReference>
<dbReference type="PANTHER" id="PTHR43861">
    <property type="entry name" value="TRANS-ACONITATE 2-METHYLTRANSFERASE-RELATED"/>
    <property type="match status" value="1"/>
</dbReference>
<reference evidence="4 5" key="1">
    <citation type="journal article" date="2016" name="Nat. Commun.">
        <title>Thousands of microbial genomes shed light on interconnected biogeochemical processes in an aquifer system.</title>
        <authorList>
            <person name="Anantharaman K."/>
            <person name="Brown C.T."/>
            <person name="Hug L.A."/>
            <person name="Sharon I."/>
            <person name="Castelle C.J."/>
            <person name="Probst A.J."/>
            <person name="Thomas B.C."/>
            <person name="Singh A."/>
            <person name="Wilkins M.J."/>
            <person name="Karaoz U."/>
            <person name="Brodie E.L."/>
            <person name="Williams K.H."/>
            <person name="Hubbard S.S."/>
            <person name="Banfield J.F."/>
        </authorList>
    </citation>
    <scope>NUCLEOTIDE SEQUENCE [LARGE SCALE GENOMIC DNA]</scope>
</reference>
<dbReference type="GO" id="GO:0032259">
    <property type="term" value="P:methylation"/>
    <property type="evidence" value="ECO:0007669"/>
    <property type="project" value="UniProtKB-KW"/>
</dbReference>